<dbReference type="OrthoDB" id="6088058at2"/>
<comment type="caution">
    <text evidence="8">The sequence shown here is derived from an EMBL/GenBank/DDBJ whole genome shotgun (WGS) entry which is preliminary data.</text>
</comment>
<feature type="binding site" evidence="6">
    <location>
        <position position="110"/>
    </location>
    <ligand>
        <name>Zn(2+)</name>
        <dbReference type="ChEBI" id="CHEBI:29105"/>
        <note>catalytic</note>
    </ligand>
</feature>
<keyword evidence="6" id="KW-0479">Metal-binding</keyword>
<dbReference type="GO" id="GO:0006672">
    <property type="term" value="P:ceramide metabolic process"/>
    <property type="evidence" value="ECO:0007669"/>
    <property type="project" value="InterPro"/>
</dbReference>
<comment type="subcellular location">
    <subcellularLocation>
        <location evidence="1">Membrane</location>
        <topology evidence="1">Multi-pass membrane protein</topology>
    </subcellularLocation>
</comment>
<evidence type="ECO:0008006" key="10">
    <source>
        <dbReference type="Google" id="ProtNLM"/>
    </source>
</evidence>
<dbReference type="PANTHER" id="PTHR34368">
    <property type="entry name" value="OS01G0962200 PROTEIN"/>
    <property type="match status" value="1"/>
</dbReference>
<keyword evidence="6" id="KW-0862">Zinc</keyword>
<feature type="transmembrane region" description="Helical" evidence="7">
    <location>
        <begin position="148"/>
        <end position="166"/>
    </location>
</feature>
<dbReference type="Pfam" id="PF05875">
    <property type="entry name" value="Ceramidase"/>
    <property type="match status" value="1"/>
</dbReference>
<evidence type="ECO:0000313" key="9">
    <source>
        <dbReference type="Proteomes" id="UP000267448"/>
    </source>
</evidence>
<dbReference type="AlphaFoldDB" id="A0A3S0KYL5"/>
<dbReference type="GO" id="GO:0016020">
    <property type="term" value="C:membrane"/>
    <property type="evidence" value="ECO:0007669"/>
    <property type="project" value="UniProtKB-SubCell"/>
</dbReference>
<evidence type="ECO:0000256" key="1">
    <source>
        <dbReference type="ARBA" id="ARBA00004141"/>
    </source>
</evidence>
<keyword evidence="3" id="KW-0378">Hydrolase</keyword>
<feature type="transmembrane region" description="Helical" evidence="7">
    <location>
        <begin position="123"/>
        <end position="141"/>
    </location>
</feature>
<name>A0A3S0KYL5_9GAMM</name>
<proteinExistence type="predicted"/>
<protein>
    <recommendedName>
        <fullName evidence="10">Alkaline phytoceramidase</fullName>
    </recommendedName>
</protein>
<sequence length="255" mass="28924">MCEKVLAGLGANLGRFWRLGVLIGIVSASVIWVFSLGVISQDTSYHLFADGRTLLLIPHLLNLISNLPFLLIGILGFKFCNHRERRDSHREWRIFFLGVGLVSLGSAYYHFNPTNASLLWDRLPMTLGFMALFTALIKEYLGERAGDLLFMPSLIIGLFSVIYWQFSGDLRLYYWVQLLPILTLPVVMILFTSRHSHQKYLLIALACYLLAKATEYFDLDIYLSTAELVSGHTIKHLLAAAACFCILIMLKKRSC</sequence>
<keyword evidence="2 7" id="KW-0812">Transmembrane</keyword>
<keyword evidence="9" id="KW-1185">Reference proteome</keyword>
<evidence type="ECO:0000256" key="3">
    <source>
        <dbReference type="ARBA" id="ARBA00022801"/>
    </source>
</evidence>
<feature type="transmembrane region" description="Helical" evidence="7">
    <location>
        <begin position="59"/>
        <end position="80"/>
    </location>
</feature>
<reference evidence="8 9" key="1">
    <citation type="submission" date="2018-12" db="EMBL/GenBank/DDBJ databases">
        <authorList>
            <person name="Yu L."/>
        </authorList>
    </citation>
    <scope>NUCLEOTIDE SEQUENCE [LARGE SCALE GENOMIC DNA]</scope>
    <source>
        <strain evidence="8 9">HAW-EB2</strain>
    </source>
</reference>
<dbReference type="GO" id="GO:0046872">
    <property type="term" value="F:metal ion binding"/>
    <property type="evidence" value="ECO:0007669"/>
    <property type="project" value="UniProtKB-KW"/>
</dbReference>
<feature type="binding site" evidence="6">
    <location>
        <position position="232"/>
    </location>
    <ligand>
        <name>Zn(2+)</name>
        <dbReference type="ChEBI" id="CHEBI:29105"/>
        <note>catalytic</note>
    </ligand>
</feature>
<feature type="transmembrane region" description="Helical" evidence="7">
    <location>
        <begin position="172"/>
        <end position="193"/>
    </location>
</feature>
<dbReference type="PANTHER" id="PTHR34368:SF1">
    <property type="entry name" value="OS01G0962200 PROTEIN"/>
    <property type="match status" value="1"/>
</dbReference>
<dbReference type="GO" id="GO:0016811">
    <property type="term" value="F:hydrolase activity, acting on carbon-nitrogen (but not peptide) bonds, in linear amides"/>
    <property type="evidence" value="ECO:0007669"/>
    <property type="project" value="InterPro"/>
</dbReference>
<comment type="cofactor">
    <cofactor evidence="6">
        <name>Zn(2+)</name>
        <dbReference type="ChEBI" id="CHEBI:29105"/>
    </cofactor>
</comment>
<feature type="binding site" evidence="6">
    <location>
        <position position="236"/>
    </location>
    <ligand>
        <name>Zn(2+)</name>
        <dbReference type="ChEBI" id="CHEBI:29105"/>
        <note>catalytic</note>
    </ligand>
</feature>
<accession>A0A3S0KYL5</accession>
<keyword evidence="4 7" id="KW-1133">Transmembrane helix</keyword>
<evidence type="ECO:0000313" key="8">
    <source>
        <dbReference type="EMBL" id="RTR37250.1"/>
    </source>
</evidence>
<dbReference type="RefSeq" id="WP_126522452.1">
    <property type="nucleotide sequence ID" value="NZ_RXNU01000014.1"/>
</dbReference>
<dbReference type="EMBL" id="RXNU01000014">
    <property type="protein sequence ID" value="RTR37250.1"/>
    <property type="molecule type" value="Genomic_DNA"/>
</dbReference>
<evidence type="ECO:0000256" key="4">
    <source>
        <dbReference type="ARBA" id="ARBA00022989"/>
    </source>
</evidence>
<feature type="transmembrane region" description="Helical" evidence="7">
    <location>
        <begin position="200"/>
        <end position="217"/>
    </location>
</feature>
<evidence type="ECO:0000256" key="2">
    <source>
        <dbReference type="ARBA" id="ARBA00022692"/>
    </source>
</evidence>
<feature type="transmembrane region" description="Helical" evidence="7">
    <location>
        <begin position="16"/>
        <end position="39"/>
    </location>
</feature>
<dbReference type="InterPro" id="IPR008901">
    <property type="entry name" value="ACER"/>
</dbReference>
<organism evidence="8 9">
    <name type="scientific">Shewanella canadensis</name>
    <dbReference type="NCBI Taxonomy" id="271096"/>
    <lineage>
        <taxon>Bacteria</taxon>
        <taxon>Pseudomonadati</taxon>
        <taxon>Pseudomonadota</taxon>
        <taxon>Gammaproteobacteria</taxon>
        <taxon>Alteromonadales</taxon>
        <taxon>Shewanellaceae</taxon>
        <taxon>Shewanella</taxon>
    </lineage>
</organism>
<feature type="transmembrane region" description="Helical" evidence="7">
    <location>
        <begin position="229"/>
        <end position="250"/>
    </location>
</feature>
<gene>
    <name evidence="8" type="ORF">EKG38_20165</name>
</gene>
<feature type="transmembrane region" description="Helical" evidence="7">
    <location>
        <begin position="92"/>
        <end position="111"/>
    </location>
</feature>
<keyword evidence="5 7" id="KW-0472">Membrane</keyword>
<evidence type="ECO:0000256" key="6">
    <source>
        <dbReference type="PIRSR" id="PIRSR608901-2"/>
    </source>
</evidence>
<evidence type="ECO:0000256" key="7">
    <source>
        <dbReference type="SAM" id="Phobius"/>
    </source>
</evidence>
<evidence type="ECO:0000256" key="5">
    <source>
        <dbReference type="ARBA" id="ARBA00023136"/>
    </source>
</evidence>
<dbReference type="Proteomes" id="UP000267448">
    <property type="component" value="Unassembled WGS sequence"/>
</dbReference>